<proteinExistence type="predicted"/>
<protein>
    <recommendedName>
        <fullName evidence="4">DUF5319 domain-containing protein</fullName>
    </recommendedName>
</protein>
<organism evidence="2 3">
    <name type="scientific">Actinocatenispora rupis</name>
    <dbReference type="NCBI Taxonomy" id="519421"/>
    <lineage>
        <taxon>Bacteria</taxon>
        <taxon>Bacillati</taxon>
        <taxon>Actinomycetota</taxon>
        <taxon>Actinomycetes</taxon>
        <taxon>Micromonosporales</taxon>
        <taxon>Micromonosporaceae</taxon>
        <taxon>Actinocatenispora</taxon>
    </lineage>
</organism>
<accession>A0A8J3J7R2</accession>
<feature type="region of interest" description="Disordered" evidence="1">
    <location>
        <begin position="1"/>
        <end position="38"/>
    </location>
</feature>
<evidence type="ECO:0000313" key="3">
    <source>
        <dbReference type="Proteomes" id="UP000612808"/>
    </source>
</evidence>
<keyword evidence="3" id="KW-1185">Reference proteome</keyword>
<dbReference type="InterPro" id="IPR035165">
    <property type="entry name" value="DUF5319"/>
</dbReference>
<dbReference type="EMBL" id="BOMB01000013">
    <property type="protein sequence ID" value="GID11664.1"/>
    <property type="molecule type" value="Genomic_DNA"/>
</dbReference>
<comment type="caution">
    <text evidence="2">The sequence shown here is derived from an EMBL/GenBank/DDBJ whole genome shotgun (WGS) entry which is preliminary data.</text>
</comment>
<sequence>MRDEPLDPFANDPADPTAGLSDDVSGQPLSPEERDEVSADLDDLDEFQRWLEPTGIRGLVIDCEDCHEPHYFGWELLRGNLRHLLEHDQPRLHEPAYQPDPDHYVTWEYARGYVDGAHDATGED</sequence>
<evidence type="ECO:0000256" key="1">
    <source>
        <dbReference type="SAM" id="MobiDB-lite"/>
    </source>
</evidence>
<dbReference type="RefSeq" id="WP_203657668.1">
    <property type="nucleotide sequence ID" value="NZ_BAAAZM010000001.1"/>
</dbReference>
<dbReference type="AlphaFoldDB" id="A0A8J3J7R2"/>
<evidence type="ECO:0000313" key="2">
    <source>
        <dbReference type="EMBL" id="GID11664.1"/>
    </source>
</evidence>
<evidence type="ECO:0008006" key="4">
    <source>
        <dbReference type="Google" id="ProtNLM"/>
    </source>
</evidence>
<dbReference type="Pfam" id="PF17252">
    <property type="entry name" value="DUF5319"/>
    <property type="match status" value="1"/>
</dbReference>
<reference evidence="2" key="1">
    <citation type="submission" date="2021-01" db="EMBL/GenBank/DDBJ databases">
        <title>Whole genome shotgun sequence of Actinocatenispora rupis NBRC 107355.</title>
        <authorList>
            <person name="Komaki H."/>
            <person name="Tamura T."/>
        </authorList>
    </citation>
    <scope>NUCLEOTIDE SEQUENCE</scope>
    <source>
        <strain evidence="2">NBRC 107355</strain>
    </source>
</reference>
<dbReference type="Proteomes" id="UP000612808">
    <property type="component" value="Unassembled WGS sequence"/>
</dbReference>
<gene>
    <name evidence="2" type="ORF">Aru02nite_25530</name>
</gene>
<name>A0A8J3J7R2_9ACTN</name>